<dbReference type="Gene3D" id="3.30.40.10">
    <property type="entry name" value="Zinc/RING finger domain, C3HC4 (zinc finger)"/>
    <property type="match status" value="1"/>
</dbReference>
<accession>A0AAW1R871</accession>
<dbReference type="PANTHER" id="PTHR46573">
    <property type="entry name" value="WD REPEAT, SAM AND U-BOX DOMAIN-CONTAINING PROTEIN 1"/>
    <property type="match status" value="1"/>
</dbReference>
<feature type="region of interest" description="Disordered" evidence="1">
    <location>
        <begin position="681"/>
        <end position="709"/>
    </location>
</feature>
<dbReference type="PANTHER" id="PTHR46573:SF1">
    <property type="entry name" value="WD REPEAT, SAM AND U-BOX DOMAIN-CONTAINING PROTEIN 1"/>
    <property type="match status" value="1"/>
</dbReference>
<dbReference type="InterPro" id="IPR052085">
    <property type="entry name" value="WD-SAM-U-box"/>
</dbReference>
<keyword evidence="4" id="KW-1185">Reference proteome</keyword>
<dbReference type="PROSITE" id="PS51698">
    <property type="entry name" value="U_BOX"/>
    <property type="match status" value="1"/>
</dbReference>
<reference evidence="3 4" key="1">
    <citation type="journal article" date="2024" name="Nat. Commun.">
        <title>Phylogenomics reveals the evolutionary origins of lichenization in chlorophyte algae.</title>
        <authorList>
            <person name="Puginier C."/>
            <person name="Libourel C."/>
            <person name="Otte J."/>
            <person name="Skaloud P."/>
            <person name="Haon M."/>
            <person name="Grisel S."/>
            <person name="Petersen M."/>
            <person name="Berrin J.G."/>
            <person name="Delaux P.M."/>
            <person name="Dal Grande F."/>
            <person name="Keller J."/>
        </authorList>
    </citation>
    <scope>NUCLEOTIDE SEQUENCE [LARGE SCALE GENOMIC DNA]</scope>
    <source>
        <strain evidence="3 4">SAG 2043</strain>
    </source>
</reference>
<dbReference type="SMART" id="SM00504">
    <property type="entry name" value="Ubox"/>
    <property type="match status" value="1"/>
</dbReference>
<dbReference type="CDD" id="cd16655">
    <property type="entry name" value="RING-Ubox_WDSUB1-like"/>
    <property type="match status" value="1"/>
</dbReference>
<dbReference type="InterPro" id="IPR003613">
    <property type="entry name" value="Ubox_domain"/>
</dbReference>
<feature type="compositionally biased region" description="Basic and acidic residues" evidence="1">
    <location>
        <begin position="1525"/>
        <end position="1536"/>
    </location>
</feature>
<feature type="compositionally biased region" description="Basic residues" evidence="1">
    <location>
        <begin position="2331"/>
        <end position="2342"/>
    </location>
</feature>
<dbReference type="GO" id="GO:0016567">
    <property type="term" value="P:protein ubiquitination"/>
    <property type="evidence" value="ECO:0007669"/>
    <property type="project" value="InterPro"/>
</dbReference>
<feature type="compositionally biased region" description="Low complexity" evidence="1">
    <location>
        <begin position="2354"/>
        <end position="2364"/>
    </location>
</feature>
<feature type="region of interest" description="Disordered" evidence="1">
    <location>
        <begin position="615"/>
        <end position="644"/>
    </location>
</feature>
<sequence length="2559" mass="272392">MAFRFVGHAFLQDLPPPEHTFEIESWLYGLGVQLVEALSRDTHALQAGEGIPADAILRLIRSMKVSASPNIMSLPASRALLNLLQMSLPAVPGSRPKIPGLEVSVLLRLWGEVSSWGVREVLTRMVRLTMGDRTAPDRSLWSTVAAMLHDCVTALDGGPMAERPSHYKHALSAAVHVSCMLPESGLPFRNGVPDASDVIADVAKTFLAVLAEPRAEAEARWQALPSTAFGQADLYKRRDAGPAASAATHPVLAQQAGHCAQTESSVPCGNRQPALPDWPMILAMTLSFRMLANDAAYASTDLEAIVLQMVEVLLSSQHTAVDDDFSRVHCAGPMCELIAHALTLNKGLLARLTSLDVLQRVFGILATVRSQQPVTPELAAYADRNLWSYNAFMKLFHSHECPQGVPFAALHLVNVLMEALDASQHAAAAAAVAHLAAAVPKWDILEAVELSKVPVGSALWETNIRVYLQFVGLAYSRVATEADPSLHEEVGVLKVKSMVALAAIVIKEFEAHPRLILTPPPTDERQKVERMRNVLGTVLVDWMPILSTPFFQNTALQTQWVELMQRVRVMKAARRILTPPAIKALQAAARACKAWEEAEASAQAAADALLQEEAEASTAVRPSPRKKKGKKAKQRAALMRQGASAADESLAATVTMQSDGSLALAGDADGGRSQAAVANVTGTAQQPSHALPADQDVQQAAAAESMDVSTSGHLANAQINPVTGTSPIAGHADITVSASAAGASEPTPTASIACQPTEVAGSSNGASGPGGGSAASIRGLKVACFEDRAVPQGDKSLTEQLLAFLMEATSNEAQPDTVELSVAKMPAGPLESEQSVVRSLLSLLAGALCGKPPLPVRLSIGLHELLIIWMQKADGNAGRTIAAVLRAESLTPLVIVKLLAHEDRALRDEGATLLHLLLAPRPGEACPAEAERARGQLLTLLLKPHLATVQHILEGTRAMLLELAEAPSAKAMELALEALKLADTLMGDAAGQFHAQALGAVAHLACDLEFRLEGTPQDQGLCKLFAALSGVSAVDKPVLVAALQNLSRALSCQGQRVLETVLLPCIGIDGICEAWGHAADSWPLRAKLGAVLFSIIRQKREAPETIANMSAICGKLAAMLKDGMQAPCAVRMTACSHIAQAMAGLACDNRHAIAALRQLGLLGPLATSLSIALDGLEAEAEQHGANTSGEHVVDFASECGVEVDRFAASICQLVRASDYAEAGNGVQDSVARFAATLLLQKSEWHLEELHTCWAIPHPDAKQLRLREYAQLMPTMCELVVHALSHCSDLPARLAGPAGLESAVSCLEVRAHMQEQFRRAGAEVDFGGYDVGALVVMLVKATKQHTGRVELHRRLMDPISWVGKTMENHMLKDLGSRQWQLRISSACGFLWELGTLMYEPRHTTEAHSSAVSDSCMAVCGCVLQLNASLTRLLKDGDSFLAITARNSSKQEARALYDTVQQVSGALVTSLNDLVCHAAGELTPFFADAAFFEVLRELCTDSKPLLKRMLSPDARRTLEGMLQHLKESATADDAERTKAKQAAASSSPDAAADSTPSSPPALSQDPAAAKPASAGICTAKQPAERSIGAAASNNCAQNSTRAADEHATAGVSGAAAPGCLTAEGASELSGAPPASTGPTQVLCGKSVHISGMPTAQATICSEGHTSLLIRNLLLRGGDQLPRPHSAQHAMAGELLNVLLSPHPGQEGADQAMAKLRAQLLAPHMGHIAQRIISLAQSEEIGSTTQVFWKCACHLASDSKSWPAMRESRAFVGGLRALAVAAKMPRPEAYSLVLTFISRLAADPQVMVDGATPESCSWRTGAVPPEGFAELFAALQRPAGPDRDAAVATWTHLLARGDPVYKLLTQPKYGVGQRKLMQAWGVDNWSLRLQVAKALGSCASWDDVSAGSLVAMVKDAKAAPLTTKLPVCIWLAKLIFTLAGCEEAVVAALRAKGLHRDLASILLEALHKQIAEAGVVGPGPPQLRSMRETWLAIGMLAGTLWMCTLPSDYQEGSSRLQDVVGKLGHAVLVMTSDADLHLAGEPPKLESADWESHPECHPIGRHIVRMPSIYLLLGQALTHCEPIAARFATLDCLMRAFNQMDTAVRFKVPAEAKPFGKGLRDCFFHAAFVVNALLDAYKAHSRTALPYSVIKPHLALLTEMHGAMEARVMRKDVGSWNWHHQLSYGCKFVGNLLMLLPQQQRQGEERDAWRHGVQALVQPFNCLMATPPPVGPADSVRAAIVRMRDVASNLILMLDTLLTDHLPAGASHTDSMLVLKLGSQSAQKRLLRPDAQRIVGVHLEADRLDAQAEAAAQAAGDALLREEEAAAQQTAAAKQKKKASKKNKGRKADDRPSGNEAAQPADSAADAMKGSSTPEDVASVSTPDAASGQPGSPETTAGQEAAQNSSSSKPGLSSLEADPAALVVETNKQRKDRERKERAQARRQAEAAAAASACLHTQPQSQFAAQRVAGNQAEIPETGLGGSMQPHLSAQEMECPITQDTMTDPVIAGDGHTYERSAIELWFSNHDTSPMTNEVVSDKDLIPNIIMRRLIQSYTGRPGARQ</sequence>
<feature type="compositionally biased region" description="Low complexity" evidence="1">
    <location>
        <begin position="2402"/>
        <end position="2411"/>
    </location>
</feature>
<dbReference type="Proteomes" id="UP001489004">
    <property type="component" value="Unassembled WGS sequence"/>
</dbReference>
<evidence type="ECO:0000313" key="4">
    <source>
        <dbReference type="Proteomes" id="UP001489004"/>
    </source>
</evidence>
<dbReference type="Pfam" id="PF04564">
    <property type="entry name" value="U-box"/>
    <property type="match status" value="1"/>
</dbReference>
<protein>
    <recommendedName>
        <fullName evidence="2">U-box domain-containing protein</fullName>
    </recommendedName>
</protein>
<feature type="compositionally biased region" description="Basic and acidic residues" evidence="1">
    <location>
        <begin position="2424"/>
        <end position="2442"/>
    </location>
</feature>
<feature type="region of interest" description="Disordered" evidence="1">
    <location>
        <begin position="2320"/>
        <end position="2442"/>
    </location>
</feature>
<evidence type="ECO:0000256" key="1">
    <source>
        <dbReference type="SAM" id="MobiDB-lite"/>
    </source>
</evidence>
<feature type="compositionally biased region" description="Low complexity" evidence="1">
    <location>
        <begin position="693"/>
        <end position="703"/>
    </location>
</feature>
<gene>
    <name evidence="3" type="ORF">WJX72_008079</name>
</gene>
<organism evidence="3 4">
    <name type="scientific">[Myrmecia] bisecta</name>
    <dbReference type="NCBI Taxonomy" id="41462"/>
    <lineage>
        <taxon>Eukaryota</taxon>
        <taxon>Viridiplantae</taxon>
        <taxon>Chlorophyta</taxon>
        <taxon>core chlorophytes</taxon>
        <taxon>Trebouxiophyceae</taxon>
        <taxon>Trebouxiales</taxon>
        <taxon>Trebouxiaceae</taxon>
        <taxon>Myrmecia</taxon>
    </lineage>
</organism>
<dbReference type="GO" id="GO:0004842">
    <property type="term" value="F:ubiquitin-protein transferase activity"/>
    <property type="evidence" value="ECO:0007669"/>
    <property type="project" value="InterPro"/>
</dbReference>
<feature type="domain" description="U-box" evidence="2">
    <location>
        <begin position="2485"/>
        <end position="2558"/>
    </location>
</feature>
<feature type="region of interest" description="Disordered" evidence="1">
    <location>
        <begin position="1525"/>
        <end position="1573"/>
    </location>
</feature>
<evidence type="ECO:0000313" key="3">
    <source>
        <dbReference type="EMBL" id="KAK9829826.1"/>
    </source>
</evidence>
<dbReference type="EMBL" id="JALJOR010000001">
    <property type="protein sequence ID" value="KAK9829826.1"/>
    <property type="molecule type" value="Genomic_DNA"/>
</dbReference>
<proteinExistence type="predicted"/>
<dbReference type="InterPro" id="IPR013083">
    <property type="entry name" value="Znf_RING/FYVE/PHD"/>
</dbReference>
<feature type="compositionally biased region" description="Polar residues" evidence="1">
    <location>
        <begin position="2367"/>
        <end position="2401"/>
    </location>
</feature>
<dbReference type="SUPFAM" id="SSF57850">
    <property type="entry name" value="RING/U-box"/>
    <property type="match status" value="1"/>
</dbReference>
<evidence type="ECO:0000259" key="2">
    <source>
        <dbReference type="PROSITE" id="PS51698"/>
    </source>
</evidence>
<feature type="compositionally biased region" description="Low complexity" evidence="1">
    <location>
        <begin position="1540"/>
        <end position="1561"/>
    </location>
</feature>
<name>A0AAW1R871_9CHLO</name>
<feature type="compositionally biased region" description="Basic residues" evidence="1">
    <location>
        <begin position="623"/>
        <end position="634"/>
    </location>
</feature>
<comment type="caution">
    <text evidence="3">The sequence shown here is derived from an EMBL/GenBank/DDBJ whole genome shotgun (WGS) entry which is preliminary data.</text>
</comment>